<gene>
    <name evidence="3" type="ORF">VSDG_03987</name>
</gene>
<evidence type="ECO:0000256" key="1">
    <source>
        <dbReference type="SAM" id="MobiDB-lite"/>
    </source>
</evidence>
<evidence type="ECO:0000313" key="4">
    <source>
        <dbReference type="Proteomes" id="UP000284375"/>
    </source>
</evidence>
<feature type="region of interest" description="Disordered" evidence="1">
    <location>
        <begin position="174"/>
        <end position="193"/>
    </location>
</feature>
<feature type="compositionally biased region" description="Polar residues" evidence="1">
    <location>
        <begin position="405"/>
        <end position="414"/>
    </location>
</feature>
<keyword evidence="2" id="KW-0472">Membrane</keyword>
<keyword evidence="2" id="KW-0812">Transmembrane</keyword>
<keyword evidence="2" id="KW-1133">Transmembrane helix</keyword>
<dbReference type="OrthoDB" id="5232690at2759"/>
<keyword evidence="4" id="KW-1185">Reference proteome</keyword>
<reference evidence="3 4" key="1">
    <citation type="submission" date="2015-09" db="EMBL/GenBank/DDBJ databases">
        <title>Host preference determinants of Valsa canker pathogens revealed by comparative genomics.</title>
        <authorList>
            <person name="Yin Z."/>
            <person name="Huang L."/>
        </authorList>
    </citation>
    <scope>NUCLEOTIDE SEQUENCE [LARGE SCALE GENOMIC DNA]</scope>
    <source>
        <strain evidence="3 4">YSFL</strain>
    </source>
</reference>
<feature type="compositionally biased region" description="Basic and acidic residues" evidence="1">
    <location>
        <begin position="901"/>
        <end position="918"/>
    </location>
</feature>
<evidence type="ECO:0000313" key="3">
    <source>
        <dbReference type="EMBL" id="ROV99279.1"/>
    </source>
</evidence>
<feature type="region of interest" description="Disordered" evidence="1">
    <location>
        <begin position="252"/>
        <end position="318"/>
    </location>
</feature>
<feature type="region of interest" description="Disordered" evidence="1">
    <location>
        <begin position="831"/>
        <end position="881"/>
    </location>
</feature>
<feature type="region of interest" description="Disordered" evidence="1">
    <location>
        <begin position="690"/>
        <end position="746"/>
    </location>
</feature>
<feature type="compositionally biased region" description="Low complexity" evidence="1">
    <location>
        <begin position="710"/>
        <end position="723"/>
    </location>
</feature>
<name>A0A423W7G7_CYTCH</name>
<sequence length="1083" mass="118708">MSAAGDCKNDMDGGFPDVSHPTTTPTANHPLDDVDPSSGPSSEPSPHVLTPRPHLFSSLEEAYSKITSRSRSGSRQASGETKDNESGDGSFLMSLSPTDARALYTNIGFPITHAFGRSLTETVPSQLPLSEGAQQLNDGGLKGAQAPNPQPSSRTEPVIRPSPIRQYIEARNFAEADTSNQPPPYTPVNSVGGIIQEHGSSSALALLAVQSQAGVSGCSDESDCFMGQYDGGIESNIGTYGVAGNRPCPSPSLNTSMTTGRDTHSAQAPPRSAIKPAPEWEAKHLNFTGYSRRGATGTQTAPDMPLPEDPPFHPSNPFATAVANRRIVEPAPEATDSLRSDSPASPKPLLHYSDSEDDLARIGSDLGVESEAENRLSILQPPPERMHSARRLERGRRSFAPNVHASVSGTTTGESENDDPFKYDGLFPQPSKEREVSVYLHQVSGLAQDDGAIRYSPEKTPSRGTGQYFNGEAVSPTRQRSVNNAWSVNVTPAQVFEHDTRAQQHDSGHYFFDSGAINPEWALGSPDAVRVPVRPRNLPDQQMSLRSHSSNQGAAQQLVFEGLYCDEGRNRRMTEFGTSGFKQCGDSIANYSDCDIPSEPDFTRPNIGHHHGGTQNSHQQQGLGLFSTQPRLVHPPDNYANLQDTRYRRHNVYQAPIPVFVPEQRTHRVNGLFQNSSRPIPKADSEVEAVYEQDRTRSPSFGNKIQGAIRQPFRRSSSSKRPPLQISTLHEGHQPRHPFTELGSEDGSAYREHGIELTPIIARPNLREQVHRQPARPAQVPSVAVLSPPLKMSQAHFDKRNRGDSIESTASASMLDSSQLELIPLDVAQRRQAQRRASGQEDQTLTGRARLNTLRNASCSTNASQAGSQPATPSSVMTPNTGKVKRFVPRAFAQFSSPLSGRDENDTNGRLIADDDTRPTISTVTGSDVTITTITNEDGSQYRVFDPAPRLYPWDQRHRHPPTQKSTDQSLQRMARRALNNIGDMERGTVSRRARDAEHWLSDEAKARRRGFFLIIALLGVFPFISLLAIAGTLDMALSWHTRGEVDRFSSRQKRFLLAEFIIMLMATLAIFVFIAIKFSLHK</sequence>
<feature type="region of interest" description="Disordered" evidence="1">
    <location>
        <begin position="131"/>
        <end position="161"/>
    </location>
</feature>
<feature type="transmembrane region" description="Helical" evidence="2">
    <location>
        <begin position="1055"/>
        <end position="1077"/>
    </location>
</feature>
<feature type="compositionally biased region" description="Pro residues" evidence="1">
    <location>
        <begin position="304"/>
        <end position="314"/>
    </location>
</feature>
<feature type="region of interest" description="Disordered" evidence="1">
    <location>
        <begin position="895"/>
        <end position="918"/>
    </location>
</feature>
<feature type="region of interest" description="Disordered" evidence="1">
    <location>
        <begin position="395"/>
        <end position="424"/>
    </location>
</feature>
<feature type="compositionally biased region" description="Polar residues" evidence="1">
    <location>
        <begin position="853"/>
        <end position="881"/>
    </location>
</feature>
<dbReference type="STRING" id="252740.A0A423W7G7"/>
<feature type="compositionally biased region" description="Low complexity" evidence="1">
    <location>
        <begin position="36"/>
        <end position="46"/>
    </location>
</feature>
<accession>A0A423W7G7</accession>
<evidence type="ECO:0000256" key="2">
    <source>
        <dbReference type="SAM" id="Phobius"/>
    </source>
</evidence>
<dbReference type="EMBL" id="LJZO01000011">
    <property type="protein sequence ID" value="ROV99279.1"/>
    <property type="molecule type" value="Genomic_DNA"/>
</dbReference>
<comment type="caution">
    <text evidence="3">The sequence shown here is derived from an EMBL/GenBank/DDBJ whole genome shotgun (WGS) entry which is preliminary data.</text>
</comment>
<feature type="region of interest" description="Disordered" evidence="1">
    <location>
        <begin position="1"/>
        <end position="93"/>
    </location>
</feature>
<proteinExistence type="predicted"/>
<dbReference type="AlphaFoldDB" id="A0A423W7G7"/>
<organism evidence="3 4">
    <name type="scientific">Cytospora chrysosperma</name>
    <name type="common">Cytospora canker fungus</name>
    <name type="synonym">Sphaeria chrysosperma</name>
    <dbReference type="NCBI Taxonomy" id="252740"/>
    <lineage>
        <taxon>Eukaryota</taxon>
        <taxon>Fungi</taxon>
        <taxon>Dikarya</taxon>
        <taxon>Ascomycota</taxon>
        <taxon>Pezizomycotina</taxon>
        <taxon>Sordariomycetes</taxon>
        <taxon>Sordariomycetidae</taxon>
        <taxon>Diaporthales</taxon>
        <taxon>Cytosporaceae</taxon>
        <taxon>Cytospora</taxon>
    </lineage>
</organism>
<protein>
    <submittedName>
        <fullName evidence="3">Uncharacterized protein</fullName>
    </submittedName>
</protein>
<feature type="region of interest" description="Disordered" evidence="1">
    <location>
        <begin position="331"/>
        <end position="355"/>
    </location>
</feature>
<dbReference type="Proteomes" id="UP000284375">
    <property type="component" value="Unassembled WGS sequence"/>
</dbReference>
<feature type="transmembrane region" description="Helical" evidence="2">
    <location>
        <begin position="1012"/>
        <end position="1034"/>
    </location>
</feature>